<evidence type="ECO:0000256" key="6">
    <source>
        <dbReference type="PROSITE-ProRule" id="PRU00284"/>
    </source>
</evidence>
<dbReference type="InterPro" id="IPR003660">
    <property type="entry name" value="HAMP_dom"/>
</dbReference>
<dbReference type="SMART" id="SM00304">
    <property type="entry name" value="HAMP"/>
    <property type="match status" value="2"/>
</dbReference>
<dbReference type="Pfam" id="PF00015">
    <property type="entry name" value="MCPsignal"/>
    <property type="match status" value="1"/>
</dbReference>
<dbReference type="OrthoDB" id="2489132at2"/>
<dbReference type="KEGG" id="ntr:B0W44_13940"/>
<keyword evidence="11" id="KW-1185">Reference proteome</keyword>
<dbReference type="InterPro" id="IPR004089">
    <property type="entry name" value="MCPsignal_dom"/>
</dbReference>
<dbReference type="Gene3D" id="1.10.8.500">
    <property type="entry name" value="HAMP domain in histidine kinase"/>
    <property type="match status" value="1"/>
</dbReference>
<accession>A0A1U9K9I4</accession>
<keyword evidence="7" id="KW-0812">Transmembrane</keyword>
<dbReference type="GO" id="GO:0007165">
    <property type="term" value="P:signal transduction"/>
    <property type="evidence" value="ECO:0007669"/>
    <property type="project" value="UniProtKB-KW"/>
</dbReference>
<dbReference type="SUPFAM" id="SSF58104">
    <property type="entry name" value="Methyl-accepting chemotaxis protein (MCP) signaling domain"/>
    <property type="match status" value="1"/>
</dbReference>
<dbReference type="PANTHER" id="PTHR32089:SF112">
    <property type="entry name" value="LYSOZYME-LIKE PROTEIN-RELATED"/>
    <property type="match status" value="1"/>
</dbReference>
<sequence>MKLGEHVHKWLRNYGLRVRMVGAFGLISLITYGVTAFCLLVVRQWFPETMNDGVYTLIVLILGIGWSLVFAWMVTTYLLIRPLRKLQETVNRGSTGNLTERYDGDENNEFGQLGKNFNEMMDSFSNIVESIHEHFTETADNVARLTENAKQTAESTGYMQQTIEEISKGAERQAEASQVTAQSMEEIHRQGERITAHTRHSSELSRGMYDSLERNARVVKALVEGMRTIAKESDVSIQTVKDLENRAKDIGRITRTVDEIARQTQLLALNASIEAERAGEHGHGFAVVATEVRKLANESQEAVKQVRSLINEMQEKTSRVVEQITMQADSAVEEASRGEEAEAALEDVTHSVQQVMEAIQSIAQEVETQQQSVQKTLDEAENVAAVSEETSAGAQEMAASSEEQLSRVKEIGNMASSLASAVDRLQHVISRFKWQADRD</sequence>
<evidence type="ECO:0008006" key="12">
    <source>
        <dbReference type="Google" id="ProtNLM"/>
    </source>
</evidence>
<feature type="transmembrane region" description="Helical" evidence="7">
    <location>
        <begin position="54"/>
        <end position="80"/>
    </location>
</feature>
<evidence type="ECO:0000313" key="11">
    <source>
        <dbReference type="Proteomes" id="UP000188603"/>
    </source>
</evidence>
<feature type="domain" description="Methyl-accepting transducer" evidence="8">
    <location>
        <begin position="148"/>
        <end position="384"/>
    </location>
</feature>
<keyword evidence="3 7" id="KW-0472">Membrane</keyword>
<evidence type="ECO:0000259" key="9">
    <source>
        <dbReference type="PROSITE" id="PS50885"/>
    </source>
</evidence>
<evidence type="ECO:0000256" key="5">
    <source>
        <dbReference type="ARBA" id="ARBA00029447"/>
    </source>
</evidence>
<evidence type="ECO:0000313" key="10">
    <source>
        <dbReference type="EMBL" id="AQS56690.1"/>
    </source>
</evidence>
<evidence type="ECO:0000256" key="3">
    <source>
        <dbReference type="ARBA" id="ARBA00023136"/>
    </source>
</evidence>
<dbReference type="STRING" id="1471761.B0W44_13940"/>
<keyword evidence="4 6" id="KW-0807">Transducer</keyword>
<dbReference type="PROSITE" id="PS50885">
    <property type="entry name" value="HAMP"/>
    <property type="match status" value="1"/>
</dbReference>
<feature type="domain" description="HAMP" evidence="9">
    <location>
        <begin position="77"/>
        <end position="129"/>
    </location>
</feature>
<dbReference type="CDD" id="cd06225">
    <property type="entry name" value="HAMP"/>
    <property type="match status" value="1"/>
</dbReference>
<dbReference type="PROSITE" id="PS50111">
    <property type="entry name" value="CHEMOTAXIS_TRANSDUC_2"/>
    <property type="match status" value="1"/>
</dbReference>
<dbReference type="Proteomes" id="UP000188603">
    <property type="component" value="Chromosome"/>
</dbReference>
<evidence type="ECO:0000256" key="4">
    <source>
        <dbReference type="ARBA" id="ARBA00023224"/>
    </source>
</evidence>
<keyword evidence="7" id="KW-1133">Transmembrane helix</keyword>
<dbReference type="EMBL" id="CP019699">
    <property type="protein sequence ID" value="AQS56690.1"/>
    <property type="molecule type" value="Genomic_DNA"/>
</dbReference>
<feature type="transmembrane region" description="Helical" evidence="7">
    <location>
        <begin position="21"/>
        <end position="42"/>
    </location>
</feature>
<evidence type="ECO:0000256" key="1">
    <source>
        <dbReference type="ARBA" id="ARBA00004236"/>
    </source>
</evidence>
<dbReference type="PANTHER" id="PTHR32089">
    <property type="entry name" value="METHYL-ACCEPTING CHEMOTAXIS PROTEIN MCPB"/>
    <property type="match status" value="1"/>
</dbReference>
<dbReference type="GO" id="GO:0005886">
    <property type="term" value="C:plasma membrane"/>
    <property type="evidence" value="ECO:0007669"/>
    <property type="project" value="UniProtKB-SubCell"/>
</dbReference>
<dbReference type="AlphaFoldDB" id="A0A1U9K9I4"/>
<reference evidence="10 11" key="1">
    <citation type="journal article" date="2015" name="Int. J. Syst. Evol. Microbiol.">
        <title>Novibacillus thermophilus gen. nov., sp. nov., a Gram-staining-negative and moderately thermophilic member of the family Thermoactinomycetaceae.</title>
        <authorList>
            <person name="Yang G."/>
            <person name="Chen J."/>
            <person name="Zhou S."/>
        </authorList>
    </citation>
    <scope>NUCLEOTIDE SEQUENCE [LARGE SCALE GENOMIC DNA]</scope>
    <source>
        <strain evidence="10 11">SG-1</strain>
    </source>
</reference>
<gene>
    <name evidence="10" type="ORF">B0W44_13940</name>
</gene>
<evidence type="ECO:0000256" key="2">
    <source>
        <dbReference type="ARBA" id="ARBA00022475"/>
    </source>
</evidence>
<name>A0A1U9K9I4_9BACL</name>
<evidence type="ECO:0000256" key="7">
    <source>
        <dbReference type="SAM" id="Phobius"/>
    </source>
</evidence>
<protein>
    <recommendedName>
        <fullName evidence="12">Methyl-accepting chemotaxis protein</fullName>
    </recommendedName>
</protein>
<dbReference type="Pfam" id="PF00672">
    <property type="entry name" value="HAMP"/>
    <property type="match status" value="1"/>
</dbReference>
<organism evidence="10 11">
    <name type="scientific">Novibacillus thermophilus</name>
    <dbReference type="NCBI Taxonomy" id="1471761"/>
    <lineage>
        <taxon>Bacteria</taxon>
        <taxon>Bacillati</taxon>
        <taxon>Bacillota</taxon>
        <taxon>Bacilli</taxon>
        <taxon>Bacillales</taxon>
        <taxon>Thermoactinomycetaceae</taxon>
        <taxon>Novibacillus</taxon>
    </lineage>
</organism>
<dbReference type="RefSeq" id="WP_077720552.1">
    <property type="nucleotide sequence ID" value="NZ_CP019699.1"/>
</dbReference>
<dbReference type="Gene3D" id="1.10.287.950">
    <property type="entry name" value="Methyl-accepting chemotaxis protein"/>
    <property type="match status" value="1"/>
</dbReference>
<evidence type="ECO:0000259" key="8">
    <source>
        <dbReference type="PROSITE" id="PS50111"/>
    </source>
</evidence>
<proteinExistence type="inferred from homology"/>
<keyword evidence="2" id="KW-1003">Cell membrane</keyword>
<comment type="similarity">
    <text evidence="5">Belongs to the methyl-accepting chemotaxis (MCP) protein family.</text>
</comment>
<dbReference type="SMART" id="SM00283">
    <property type="entry name" value="MA"/>
    <property type="match status" value="1"/>
</dbReference>
<comment type="subcellular location">
    <subcellularLocation>
        <location evidence="1">Cell membrane</location>
    </subcellularLocation>
</comment>